<dbReference type="GO" id="GO:0005874">
    <property type="term" value="C:microtubule"/>
    <property type="evidence" value="ECO:0007669"/>
    <property type="project" value="TreeGrafter"/>
</dbReference>
<dbReference type="PANTHER" id="PTHR11566">
    <property type="entry name" value="DYNAMIN"/>
    <property type="match status" value="1"/>
</dbReference>
<dbReference type="AlphaFoldDB" id="A0A835XXD2"/>
<name>A0A835XXD2_9CHLO</name>
<dbReference type="GO" id="GO:0005737">
    <property type="term" value="C:cytoplasm"/>
    <property type="evidence" value="ECO:0007669"/>
    <property type="project" value="TreeGrafter"/>
</dbReference>
<feature type="region of interest" description="Disordered" evidence="3">
    <location>
        <begin position="167"/>
        <end position="186"/>
    </location>
</feature>
<proteinExistence type="predicted"/>
<dbReference type="Gene3D" id="1.20.120.1240">
    <property type="entry name" value="Dynamin, middle domain"/>
    <property type="match status" value="1"/>
</dbReference>
<dbReference type="PRINTS" id="PR00195">
    <property type="entry name" value="DYNAMIN"/>
</dbReference>
<dbReference type="InterPro" id="IPR000375">
    <property type="entry name" value="Dynamin_stalk"/>
</dbReference>
<organism evidence="5 6">
    <name type="scientific">Edaphochlamys debaryana</name>
    <dbReference type="NCBI Taxonomy" id="47281"/>
    <lineage>
        <taxon>Eukaryota</taxon>
        <taxon>Viridiplantae</taxon>
        <taxon>Chlorophyta</taxon>
        <taxon>core chlorophytes</taxon>
        <taxon>Chlorophyceae</taxon>
        <taxon>CS clade</taxon>
        <taxon>Chlamydomonadales</taxon>
        <taxon>Chlamydomonadales incertae sedis</taxon>
        <taxon>Edaphochlamys</taxon>
    </lineage>
</organism>
<dbReference type="GO" id="GO:0003924">
    <property type="term" value="F:GTPase activity"/>
    <property type="evidence" value="ECO:0007669"/>
    <property type="project" value="InterPro"/>
</dbReference>
<dbReference type="InterPro" id="IPR045063">
    <property type="entry name" value="Dynamin_N"/>
</dbReference>
<dbReference type="InterPro" id="IPR022812">
    <property type="entry name" value="Dynamin"/>
</dbReference>
<dbReference type="Gene3D" id="3.40.50.300">
    <property type="entry name" value="P-loop containing nucleotide triphosphate hydrolases"/>
    <property type="match status" value="1"/>
</dbReference>
<evidence type="ECO:0000256" key="1">
    <source>
        <dbReference type="ARBA" id="ARBA00022741"/>
    </source>
</evidence>
<dbReference type="InterPro" id="IPR001401">
    <property type="entry name" value="Dynamin_GTPase"/>
</dbReference>
<keyword evidence="2" id="KW-0342">GTP-binding</keyword>
<evidence type="ECO:0000256" key="2">
    <source>
        <dbReference type="ARBA" id="ARBA00023134"/>
    </source>
</evidence>
<gene>
    <name evidence="5" type="ORF">HYH03_012919</name>
</gene>
<dbReference type="CDD" id="cd08771">
    <property type="entry name" value="DLP_1"/>
    <property type="match status" value="1"/>
</dbReference>
<sequence length="841" mass="90304">MAIEDDSARHGPLGDTQYHRVASRVIGLANQLRALGVGSALQLPALVIAGDQSSGKSSVVEAIAGVSLPRSDGTCTRCPTEVRLRTHAGPDANGDSPMPDGDVPWTCRIKLHREYDSDGHPLTELPPEELFATLTNKAHIAAFVTAAQAVLLNPRAADAAPGGARAFVPDVSGDRPRDPQPLRALGHPTTYELSFTANKVVLEVDGADADLTIIDLPGIIHDHPKGKQYVDMVERMTKAQLRPEHHIIAMALPAGLDPETQAIRLWVREVDPSGSRSIGIITKPDTIADDAHITYGKLVKLVGGSTMAGGAAGAAASAGPAAGHDESHQLTLGYYVVRNPGQEQLEDCIGFAEARAAEQRYFATNTHWVQAVAALPSLKQRLGANHLRSGLSALLVERIETQLPHMRRAAREQLLSLGHELAAMPRPPSDDPQQELRGLLWQAADLLDSRVSADARADSKEFYQRVHAVFREYGERAIRSTPAFLVGTTLISALSHEDKGMATDSAGTAASAMSDGVIDVASYGASYGTSTAAAAALAEDERLRGDVARQLFPSEHMTLEQVQRLHQRHLGAELPTFSPYSAMEELVRGFKGRWREHAQACLEAVLEAVDGEAQAVLEAHFGRYPKALRVLSTAVSAYVDRLASEADGAVREVIAMEDDDTFTLNTHYFRAQFATFLGRLKRAYLKPPALDAHNTQQVQALLSSLAAYGFKFSSPDDLFMAQPTPVDDELHAMAACLAYFKVAFKRVQDGVPLHIRRFLLRRLGSREGLEAALAEHLGTGAPAAAAGDGGAASGAADKAEVARLLLAEDEAVAARRSQLRDLERRLREAVALLNCSPGVQA</sequence>
<dbReference type="Pfam" id="PF01031">
    <property type="entry name" value="Dynamin_M"/>
    <property type="match status" value="2"/>
</dbReference>
<evidence type="ECO:0000259" key="4">
    <source>
        <dbReference type="PROSITE" id="PS51388"/>
    </source>
</evidence>
<accession>A0A835XXD2</accession>
<dbReference type="SMART" id="SM00053">
    <property type="entry name" value="DYNc"/>
    <property type="match status" value="1"/>
</dbReference>
<dbReference type="InterPro" id="IPR027417">
    <property type="entry name" value="P-loop_NTPase"/>
</dbReference>
<dbReference type="Proteomes" id="UP000612055">
    <property type="component" value="Unassembled WGS sequence"/>
</dbReference>
<keyword evidence="6" id="KW-1185">Reference proteome</keyword>
<dbReference type="PANTHER" id="PTHR11566:SF21">
    <property type="entry name" value="DYNAMIN RELATED PROTEIN 1, ISOFORM A"/>
    <property type="match status" value="1"/>
</dbReference>
<evidence type="ECO:0000313" key="5">
    <source>
        <dbReference type="EMBL" id="KAG2488600.1"/>
    </source>
</evidence>
<feature type="domain" description="GED" evidence="4">
    <location>
        <begin position="729"/>
        <end position="841"/>
    </location>
</feature>
<protein>
    <recommendedName>
        <fullName evidence="4">GED domain-containing protein</fullName>
    </recommendedName>
</protein>
<evidence type="ECO:0000313" key="6">
    <source>
        <dbReference type="Proteomes" id="UP000612055"/>
    </source>
</evidence>
<dbReference type="GO" id="GO:0005525">
    <property type="term" value="F:GTP binding"/>
    <property type="evidence" value="ECO:0007669"/>
    <property type="project" value="InterPro"/>
</dbReference>
<dbReference type="GO" id="GO:0008017">
    <property type="term" value="F:microtubule binding"/>
    <property type="evidence" value="ECO:0007669"/>
    <property type="project" value="TreeGrafter"/>
</dbReference>
<dbReference type="OrthoDB" id="529871at2759"/>
<dbReference type="Pfam" id="PF00350">
    <property type="entry name" value="Dynamin_N"/>
    <property type="match status" value="2"/>
</dbReference>
<dbReference type="SUPFAM" id="SSF52540">
    <property type="entry name" value="P-loop containing nucleoside triphosphate hydrolases"/>
    <property type="match status" value="1"/>
</dbReference>
<comment type="caution">
    <text evidence="5">The sequence shown here is derived from an EMBL/GenBank/DDBJ whole genome shotgun (WGS) entry which is preliminary data.</text>
</comment>
<keyword evidence="1" id="KW-0547">Nucleotide-binding</keyword>
<dbReference type="GO" id="GO:0016020">
    <property type="term" value="C:membrane"/>
    <property type="evidence" value="ECO:0007669"/>
    <property type="project" value="TreeGrafter"/>
</dbReference>
<dbReference type="EMBL" id="JAEHOE010000082">
    <property type="protein sequence ID" value="KAG2488600.1"/>
    <property type="molecule type" value="Genomic_DNA"/>
</dbReference>
<reference evidence="5" key="1">
    <citation type="journal article" date="2020" name="bioRxiv">
        <title>Comparative genomics of Chlamydomonas.</title>
        <authorList>
            <person name="Craig R.J."/>
            <person name="Hasan A.R."/>
            <person name="Ness R.W."/>
            <person name="Keightley P.D."/>
        </authorList>
    </citation>
    <scope>NUCLEOTIDE SEQUENCE</scope>
    <source>
        <strain evidence="5">CCAP 11/70</strain>
    </source>
</reference>
<evidence type="ECO:0000256" key="3">
    <source>
        <dbReference type="SAM" id="MobiDB-lite"/>
    </source>
</evidence>
<dbReference type="InterPro" id="IPR020850">
    <property type="entry name" value="GED_dom"/>
</dbReference>
<dbReference type="PROSITE" id="PS51388">
    <property type="entry name" value="GED"/>
    <property type="match status" value="1"/>
</dbReference>